<evidence type="ECO:0000313" key="1">
    <source>
        <dbReference type="EMBL" id="CAJ2509642.1"/>
    </source>
</evidence>
<evidence type="ECO:0000313" key="2">
    <source>
        <dbReference type="Proteomes" id="UP001295740"/>
    </source>
</evidence>
<name>A0AAI8VSG0_9PEZI</name>
<proteinExistence type="predicted"/>
<protein>
    <submittedName>
        <fullName evidence="1">Uu.00g146680.m01.CDS01</fullName>
    </submittedName>
</protein>
<dbReference type="Proteomes" id="UP001295740">
    <property type="component" value="Unassembled WGS sequence"/>
</dbReference>
<dbReference type="EMBL" id="CAUWAG010000012">
    <property type="protein sequence ID" value="CAJ2509642.1"/>
    <property type="molecule type" value="Genomic_DNA"/>
</dbReference>
<dbReference type="AlphaFoldDB" id="A0AAI8VSG0"/>
<keyword evidence="2" id="KW-1185">Reference proteome</keyword>
<gene>
    <name evidence="1" type="ORF">KHLLAP_LOCUS10110</name>
</gene>
<comment type="caution">
    <text evidence="1">The sequence shown here is derived from an EMBL/GenBank/DDBJ whole genome shotgun (WGS) entry which is preliminary data.</text>
</comment>
<reference evidence="1" key="1">
    <citation type="submission" date="2023-10" db="EMBL/GenBank/DDBJ databases">
        <authorList>
            <person name="Hackl T."/>
        </authorList>
    </citation>
    <scope>NUCLEOTIDE SEQUENCE</scope>
</reference>
<sequence>MSEKDSNAMDSPFLTTGKRLKFRALTTLLQHTNACCGSDPDPAAPWSRPEPTPETETCKRSRCLGAFAELLLSLTHSHRYTHIRAARSTPRDQGQQDEAEDAFGDHCFQLHARLQEVFKHEAYVPQYYPNPKRLEVLERFFAHDPAWDARHFKIIHEFVNDHLECGDPAGRRPSQTGPPGTILDKGLSQLRDEELASRVQELSIARVSRYVRLLGIVWRAIPNALSADICRLHSVYAVTESNGLPAHSRALRGGEETQIANAPWPPRGHHLHAEAAALDTSTGYPQRFWHDCARSYIRLILAQDMSFETLTSTPDTSRTIPAERYARHVREIQRVQPISCKKPPPALAGTMQPLLQTISTLPGHLHTPLLSYIQDRDDVGSLTDRSGFTGSCHPEMQFAALQYLAQEREKHPSRHEYPDLYAAHLPPRAVTNLFRARLREMPTTQRSCPFCMLALSGCETTVGEDGEKKGIRWDVPPARSPWYEACDLPSWLPRRVGDEMIRIAEKRLRQRAEFLYERERSGGAVDDAGDVNVGAGKGKGKGNGKGVAGKGGDIVIIFEED</sequence>
<accession>A0AAI8VSG0</accession>
<organism evidence="1 2">
    <name type="scientific">Anthostomella pinea</name>
    <dbReference type="NCBI Taxonomy" id="933095"/>
    <lineage>
        <taxon>Eukaryota</taxon>
        <taxon>Fungi</taxon>
        <taxon>Dikarya</taxon>
        <taxon>Ascomycota</taxon>
        <taxon>Pezizomycotina</taxon>
        <taxon>Sordariomycetes</taxon>
        <taxon>Xylariomycetidae</taxon>
        <taxon>Xylariales</taxon>
        <taxon>Xylariaceae</taxon>
        <taxon>Anthostomella</taxon>
    </lineage>
</organism>